<feature type="compositionally biased region" description="Low complexity" evidence="1">
    <location>
        <begin position="147"/>
        <end position="163"/>
    </location>
</feature>
<evidence type="ECO:0000259" key="2">
    <source>
        <dbReference type="Pfam" id="PF14226"/>
    </source>
</evidence>
<organism evidence="3 4">
    <name type="scientific">Phialemonium thermophilum</name>
    <dbReference type="NCBI Taxonomy" id="223376"/>
    <lineage>
        <taxon>Eukaryota</taxon>
        <taxon>Fungi</taxon>
        <taxon>Dikarya</taxon>
        <taxon>Ascomycota</taxon>
        <taxon>Pezizomycotina</taxon>
        <taxon>Sordariomycetes</taxon>
        <taxon>Sordariomycetidae</taxon>
        <taxon>Cephalothecales</taxon>
        <taxon>Cephalothecaceae</taxon>
        <taxon>Phialemonium</taxon>
    </lineage>
</organism>
<evidence type="ECO:0000313" key="3">
    <source>
        <dbReference type="EMBL" id="KAL1845020.1"/>
    </source>
</evidence>
<dbReference type="Gene3D" id="2.60.120.330">
    <property type="entry name" value="B-lactam Antibiotic, Isopenicillin N Synthase, Chain"/>
    <property type="match status" value="1"/>
</dbReference>
<dbReference type="Pfam" id="PF14226">
    <property type="entry name" value="DIOX_N"/>
    <property type="match status" value="1"/>
</dbReference>
<dbReference type="InterPro" id="IPR027443">
    <property type="entry name" value="IPNS-like_sf"/>
</dbReference>
<accession>A0ABR3VTM1</accession>
<keyword evidence="4" id="KW-1185">Reference proteome</keyword>
<dbReference type="SUPFAM" id="SSF51197">
    <property type="entry name" value="Clavaminate synthase-like"/>
    <property type="match status" value="1"/>
</dbReference>
<gene>
    <name evidence="3" type="ORF">VTK73DRAFT_1317</name>
</gene>
<dbReference type="InterPro" id="IPR026992">
    <property type="entry name" value="DIOX_N"/>
</dbReference>
<feature type="domain" description="Non-haem dioxygenase N-terminal" evidence="2">
    <location>
        <begin position="39"/>
        <end position="141"/>
    </location>
</feature>
<evidence type="ECO:0000313" key="4">
    <source>
        <dbReference type="Proteomes" id="UP001586593"/>
    </source>
</evidence>
<dbReference type="Proteomes" id="UP001586593">
    <property type="component" value="Unassembled WGS sequence"/>
</dbReference>
<sequence>MAAAAVQAPPQAAEAEAPSLAYRQVPETQYDLEWAQLATLDLSTFDQPGGKAALAKQLEAALQTIGFFYVVRFGLSQDEVDRQFAIGQAVFALPTDEKLRYRADLENGGYNGYKPLGLRAVVPGVRDNPEIYNIPKCIPPTPRARTRPSSGTTSPRSNALPATSTTTSWASCWSCSLSSWSFPRMRSLPATATTSSPTTIYAT</sequence>
<comment type="caution">
    <text evidence="3">The sequence shown here is derived from an EMBL/GenBank/DDBJ whole genome shotgun (WGS) entry which is preliminary data.</text>
</comment>
<dbReference type="EMBL" id="JAZHXJ010001315">
    <property type="protein sequence ID" value="KAL1845020.1"/>
    <property type="molecule type" value="Genomic_DNA"/>
</dbReference>
<reference evidence="3 4" key="1">
    <citation type="journal article" date="2024" name="Commun. Biol.">
        <title>Comparative genomic analysis of thermophilic fungi reveals convergent evolutionary adaptations and gene losses.</title>
        <authorList>
            <person name="Steindorff A.S."/>
            <person name="Aguilar-Pontes M.V."/>
            <person name="Robinson A.J."/>
            <person name="Andreopoulos B."/>
            <person name="LaButti K."/>
            <person name="Kuo A."/>
            <person name="Mondo S."/>
            <person name="Riley R."/>
            <person name="Otillar R."/>
            <person name="Haridas S."/>
            <person name="Lipzen A."/>
            <person name="Grimwood J."/>
            <person name="Schmutz J."/>
            <person name="Clum A."/>
            <person name="Reid I.D."/>
            <person name="Moisan M.C."/>
            <person name="Butler G."/>
            <person name="Nguyen T.T.M."/>
            <person name="Dewar K."/>
            <person name="Conant G."/>
            <person name="Drula E."/>
            <person name="Henrissat B."/>
            <person name="Hansel C."/>
            <person name="Singer S."/>
            <person name="Hutchinson M.I."/>
            <person name="de Vries R.P."/>
            <person name="Natvig D.O."/>
            <person name="Powell A.J."/>
            <person name="Tsang A."/>
            <person name="Grigoriev I.V."/>
        </authorList>
    </citation>
    <scope>NUCLEOTIDE SEQUENCE [LARGE SCALE GENOMIC DNA]</scope>
    <source>
        <strain evidence="3 4">ATCC 24622</strain>
    </source>
</reference>
<protein>
    <recommendedName>
        <fullName evidence="2">Non-haem dioxygenase N-terminal domain-containing protein</fullName>
    </recommendedName>
</protein>
<proteinExistence type="predicted"/>
<evidence type="ECO:0000256" key="1">
    <source>
        <dbReference type="SAM" id="MobiDB-lite"/>
    </source>
</evidence>
<feature type="region of interest" description="Disordered" evidence="1">
    <location>
        <begin position="135"/>
        <end position="163"/>
    </location>
</feature>
<name>A0ABR3VTM1_9PEZI</name>